<dbReference type="Pfam" id="PF19906">
    <property type="entry name" value="CGDB"/>
    <property type="match status" value="1"/>
</dbReference>
<reference evidence="8" key="1">
    <citation type="journal article" date="2019" name="Int. J. Syst. Evol. Microbiol.">
        <title>The Global Catalogue of Microorganisms (GCM) 10K type strain sequencing project: providing services to taxonomists for standard genome sequencing and annotation.</title>
        <authorList>
            <consortium name="The Broad Institute Genomics Platform"/>
            <consortium name="The Broad Institute Genome Sequencing Center for Infectious Disease"/>
            <person name="Wu L."/>
            <person name="Ma J."/>
        </authorList>
    </citation>
    <scope>NUCLEOTIDE SEQUENCE [LARGE SCALE GENOMIC DNA]</scope>
    <source>
        <strain evidence="8">JCM 3369</strain>
    </source>
</reference>
<dbReference type="EMBL" id="JBHSXS010000002">
    <property type="protein sequence ID" value="MFC6879412.1"/>
    <property type="molecule type" value="Genomic_DNA"/>
</dbReference>
<keyword evidence="2" id="KW-0119">Carbohydrate metabolism</keyword>
<evidence type="ECO:0000256" key="2">
    <source>
        <dbReference type="ARBA" id="ARBA00023277"/>
    </source>
</evidence>
<gene>
    <name evidence="7" type="ORF">ACFQKB_06490</name>
</gene>
<evidence type="ECO:0000313" key="8">
    <source>
        <dbReference type="Proteomes" id="UP001596380"/>
    </source>
</evidence>
<protein>
    <recommendedName>
        <fullName evidence="4">C-deglycosylation enzyme beta subunit</fullName>
    </recommendedName>
</protein>
<organism evidence="7 8">
    <name type="scientific">Actinomadura yumaensis</name>
    <dbReference type="NCBI Taxonomy" id="111807"/>
    <lineage>
        <taxon>Bacteria</taxon>
        <taxon>Bacillati</taxon>
        <taxon>Actinomycetota</taxon>
        <taxon>Actinomycetes</taxon>
        <taxon>Streptosporangiales</taxon>
        <taxon>Thermomonosporaceae</taxon>
        <taxon>Actinomadura</taxon>
    </lineage>
</organism>
<name>A0ABW2CCY5_9ACTN</name>
<evidence type="ECO:0000256" key="3">
    <source>
        <dbReference type="ARBA" id="ARBA00046336"/>
    </source>
</evidence>
<evidence type="ECO:0000256" key="5">
    <source>
        <dbReference type="SAM" id="MobiDB-lite"/>
    </source>
</evidence>
<keyword evidence="1" id="KW-0456">Lyase</keyword>
<accession>A0ABW2CCY5</accession>
<evidence type="ECO:0000259" key="6">
    <source>
        <dbReference type="Pfam" id="PF19906"/>
    </source>
</evidence>
<sequence>MFRERIIVDGSLAVTPTGYQVAVRLPWYRALPVSSIEQLDISLDGDPAPAHAITIDVNGRERSLRDAAGDFDDVWYVLDDAIVHVAAPDRRPDGDREHDVEVTLGVRIPYLPVAGRPLVMTERCVKTMPALRAAPATTTPDPATTTDAGPEPTKETAK</sequence>
<comment type="similarity">
    <text evidence="3">Belongs to the C-glycoside deglycosidase beta subunit family.</text>
</comment>
<keyword evidence="8" id="KW-1185">Reference proteome</keyword>
<evidence type="ECO:0000256" key="4">
    <source>
        <dbReference type="ARBA" id="ARBA00047208"/>
    </source>
</evidence>
<feature type="domain" description="C-glycoside deglycosidase beta subunit" evidence="6">
    <location>
        <begin position="16"/>
        <end position="110"/>
    </location>
</feature>
<comment type="caution">
    <text evidence="7">The sequence shown here is derived from an EMBL/GenBank/DDBJ whole genome shotgun (WGS) entry which is preliminary data.</text>
</comment>
<dbReference type="Proteomes" id="UP001596380">
    <property type="component" value="Unassembled WGS sequence"/>
</dbReference>
<dbReference type="RefSeq" id="WP_378041555.1">
    <property type="nucleotide sequence ID" value="NZ_JBHSXE010000001.1"/>
</dbReference>
<feature type="compositionally biased region" description="Low complexity" evidence="5">
    <location>
        <begin position="131"/>
        <end position="151"/>
    </location>
</feature>
<feature type="region of interest" description="Disordered" evidence="5">
    <location>
        <begin position="131"/>
        <end position="158"/>
    </location>
</feature>
<dbReference type="InterPro" id="IPR045959">
    <property type="entry name" value="CGDB"/>
</dbReference>
<evidence type="ECO:0000256" key="1">
    <source>
        <dbReference type="ARBA" id="ARBA00023239"/>
    </source>
</evidence>
<proteinExistence type="inferred from homology"/>
<evidence type="ECO:0000313" key="7">
    <source>
        <dbReference type="EMBL" id="MFC6879412.1"/>
    </source>
</evidence>